<sequence length="354" mass="39838">MAFLVLATCFSLLFSASHLFLSTTSAFIPVSEIEQTGSTFVRQGSLLAAVDQLKSDLASSELWHKENCLGSFADVELFSLPKSEKDDYQVEHGILFFEEILEKSHLLVCEVVKGDQNAMPDATEESDLRKTFRWKVVDLKRSLLGDGAHRQLKTIITWHQQRQPSRKTISENQCSVILIERLPNGIIVDEYELHRLRQRGVFQKVYVYGDTNLELSAIHSKQSTVEVHVVTSMLKKMDTLLQQAEVSIPLHSRYSPLSLDTHFLLNISVPDVLLSCSSGQEKVTLYHSTTTPNNVEESMQLVCQESLLFPLRSLQWPVPAGNPVHLDFVSRFTGLAAFLGVIVIFFVSHISSYA</sequence>
<dbReference type="EMBL" id="CM055110">
    <property type="protein sequence ID" value="KAJ7521623.1"/>
    <property type="molecule type" value="Genomic_DNA"/>
</dbReference>
<proteinExistence type="predicted"/>
<dbReference type="Proteomes" id="UP001162992">
    <property type="component" value="Chromosome 19"/>
</dbReference>
<evidence type="ECO:0000313" key="1">
    <source>
        <dbReference type="EMBL" id="KAJ7521623.1"/>
    </source>
</evidence>
<keyword evidence="2" id="KW-1185">Reference proteome</keyword>
<comment type="caution">
    <text evidence="1">The sequence shown here is derived from an EMBL/GenBank/DDBJ whole genome shotgun (WGS) entry which is preliminary data.</text>
</comment>
<protein>
    <submittedName>
        <fullName evidence="1">Uncharacterized protein</fullName>
    </submittedName>
</protein>
<name>A0ACC2AVP0_DIPCM</name>
<accession>A0ACC2AVP0</accession>
<reference evidence="2" key="1">
    <citation type="journal article" date="2024" name="Proc. Natl. Acad. Sci. U.S.A.">
        <title>Extraordinary preservation of gene collinearity over three hundred million years revealed in homosporous lycophytes.</title>
        <authorList>
            <person name="Li C."/>
            <person name="Wickell D."/>
            <person name="Kuo L.Y."/>
            <person name="Chen X."/>
            <person name="Nie B."/>
            <person name="Liao X."/>
            <person name="Peng D."/>
            <person name="Ji J."/>
            <person name="Jenkins J."/>
            <person name="Williams M."/>
            <person name="Shu S."/>
            <person name="Plott C."/>
            <person name="Barry K."/>
            <person name="Rajasekar S."/>
            <person name="Grimwood J."/>
            <person name="Han X."/>
            <person name="Sun S."/>
            <person name="Hou Z."/>
            <person name="He W."/>
            <person name="Dai G."/>
            <person name="Sun C."/>
            <person name="Schmutz J."/>
            <person name="Leebens-Mack J.H."/>
            <person name="Li F.W."/>
            <person name="Wang L."/>
        </authorList>
    </citation>
    <scope>NUCLEOTIDE SEQUENCE [LARGE SCALE GENOMIC DNA]</scope>
    <source>
        <strain evidence="2">cv. PW_Plant_1</strain>
    </source>
</reference>
<organism evidence="1 2">
    <name type="scientific">Diphasiastrum complanatum</name>
    <name type="common">Issler's clubmoss</name>
    <name type="synonym">Lycopodium complanatum</name>
    <dbReference type="NCBI Taxonomy" id="34168"/>
    <lineage>
        <taxon>Eukaryota</taxon>
        <taxon>Viridiplantae</taxon>
        <taxon>Streptophyta</taxon>
        <taxon>Embryophyta</taxon>
        <taxon>Tracheophyta</taxon>
        <taxon>Lycopodiopsida</taxon>
        <taxon>Lycopodiales</taxon>
        <taxon>Lycopodiaceae</taxon>
        <taxon>Lycopodioideae</taxon>
        <taxon>Diphasiastrum</taxon>
    </lineage>
</organism>
<evidence type="ECO:0000313" key="2">
    <source>
        <dbReference type="Proteomes" id="UP001162992"/>
    </source>
</evidence>
<gene>
    <name evidence="1" type="ORF">O6H91_19G061500</name>
</gene>